<evidence type="ECO:0000313" key="4">
    <source>
        <dbReference type="Proteomes" id="UP000095767"/>
    </source>
</evidence>
<gene>
    <name evidence="3" type="ORF">BAE44_0011970</name>
</gene>
<dbReference type="PANTHER" id="PTHR28535:SF1">
    <property type="entry name" value="PROTEIN ZGRF1"/>
    <property type="match status" value="1"/>
</dbReference>
<name>A0A1E5VPH0_9POAL</name>
<organism evidence="3 4">
    <name type="scientific">Dichanthelium oligosanthes</name>
    <dbReference type="NCBI Taxonomy" id="888268"/>
    <lineage>
        <taxon>Eukaryota</taxon>
        <taxon>Viridiplantae</taxon>
        <taxon>Streptophyta</taxon>
        <taxon>Embryophyta</taxon>
        <taxon>Tracheophyta</taxon>
        <taxon>Spermatophyta</taxon>
        <taxon>Magnoliopsida</taxon>
        <taxon>Liliopsida</taxon>
        <taxon>Poales</taxon>
        <taxon>Poaceae</taxon>
        <taxon>PACMAD clade</taxon>
        <taxon>Panicoideae</taxon>
        <taxon>Panicodae</taxon>
        <taxon>Paniceae</taxon>
        <taxon>Dichantheliinae</taxon>
        <taxon>Dichanthelium</taxon>
    </lineage>
</organism>
<dbReference type="AlphaFoldDB" id="A0A1E5VPH0"/>
<feature type="domain" description="5'-3' DNA helicase ZGRF1-like N-terminal" evidence="2">
    <location>
        <begin position="169"/>
        <end position="242"/>
    </location>
</feature>
<proteinExistence type="predicted"/>
<reference evidence="3 4" key="1">
    <citation type="submission" date="2016-09" db="EMBL/GenBank/DDBJ databases">
        <title>The draft genome of Dichanthelium oligosanthes: A C3 panicoid grass species.</title>
        <authorList>
            <person name="Studer A.J."/>
            <person name="Schnable J.C."/>
            <person name="Brutnell T.P."/>
        </authorList>
    </citation>
    <scope>NUCLEOTIDE SEQUENCE [LARGE SCALE GENOMIC DNA]</scope>
    <source>
        <strain evidence="4">cv. Kellogg 1175</strain>
        <tissue evidence="3">Leaf</tissue>
    </source>
</reference>
<feature type="region of interest" description="Disordered" evidence="1">
    <location>
        <begin position="1"/>
        <end position="76"/>
    </location>
</feature>
<evidence type="ECO:0000256" key="1">
    <source>
        <dbReference type="SAM" id="MobiDB-lite"/>
    </source>
</evidence>
<dbReference type="GO" id="GO:0005634">
    <property type="term" value="C:nucleus"/>
    <property type="evidence" value="ECO:0007669"/>
    <property type="project" value="TreeGrafter"/>
</dbReference>
<keyword evidence="4" id="KW-1185">Reference proteome</keyword>
<dbReference type="InterPro" id="IPR052800">
    <property type="entry name" value="DNA_Repair_Helicase_ZGRF1"/>
</dbReference>
<dbReference type="STRING" id="888268.A0A1E5VPH0"/>
<feature type="compositionally biased region" description="Low complexity" evidence="1">
    <location>
        <begin position="32"/>
        <end position="72"/>
    </location>
</feature>
<dbReference type="InterPro" id="IPR018838">
    <property type="entry name" value="ZGRF1-like_N"/>
</dbReference>
<protein>
    <recommendedName>
        <fullName evidence="2">5'-3' DNA helicase ZGRF1-like N-terminal domain-containing protein</fullName>
    </recommendedName>
</protein>
<feature type="compositionally biased region" description="Low complexity" evidence="1">
    <location>
        <begin position="372"/>
        <end position="385"/>
    </location>
</feature>
<sequence>MEAEPPQRRAATYAKHMKQKRKAYHDGALLCPASSSSTTPVTPSSPGSSVPARRSPRGPRSPSRPTSSTSASLRKVPPEWSTLYTAQLTQKAKKDHNGSVRLVQAGPHVKQIVLLDDDRQVLGSRHLKPGESIESGKKCHFPNYLIEICEDKNQNKGQFVHSLVMECLIYTTQLTQKAKKYHDGIIRLMQIGSHARQIVLLDEYGEVLGDRYLKSVESVESGTKCQLPNYLIEVCELRNQTNVLPDLQRGKSDRNVNRGANYGELTFGIVDDPLKFNDIQRGSATYSLPEYGKSTSSRVVDPLQFHDLQDGKSGFSDSFIRRESDFPLYPTVDDGVAEWSSRRSAAFEGHDLAMFDIPASDMSNAQEQKLDSSSQHTGSSSGTESYFTKHKERYSEWEILWPHVYIYIHSDV</sequence>
<feature type="domain" description="5'-3' DNA helicase ZGRF1-like N-terminal" evidence="2">
    <location>
        <begin position="79"/>
        <end position="155"/>
    </location>
</feature>
<feature type="region of interest" description="Disordered" evidence="1">
    <location>
        <begin position="363"/>
        <end position="385"/>
    </location>
</feature>
<dbReference type="OrthoDB" id="6513042at2759"/>
<evidence type="ECO:0000259" key="2">
    <source>
        <dbReference type="Pfam" id="PF10382"/>
    </source>
</evidence>
<comment type="caution">
    <text evidence="3">The sequence shown here is derived from an EMBL/GenBank/DDBJ whole genome shotgun (WGS) entry which is preliminary data.</text>
</comment>
<dbReference type="PANTHER" id="PTHR28535">
    <property type="entry name" value="ZINC FINGER GRF-TYPE CONTAINING 1"/>
    <property type="match status" value="1"/>
</dbReference>
<dbReference type="EMBL" id="LWDX02033469">
    <property type="protein sequence ID" value="OEL27013.1"/>
    <property type="molecule type" value="Genomic_DNA"/>
</dbReference>
<dbReference type="GO" id="GO:0006302">
    <property type="term" value="P:double-strand break repair"/>
    <property type="evidence" value="ECO:0007669"/>
    <property type="project" value="TreeGrafter"/>
</dbReference>
<accession>A0A1E5VPH0</accession>
<dbReference type="GO" id="GO:0035861">
    <property type="term" value="C:site of double-strand break"/>
    <property type="evidence" value="ECO:0007669"/>
    <property type="project" value="TreeGrafter"/>
</dbReference>
<evidence type="ECO:0000313" key="3">
    <source>
        <dbReference type="EMBL" id="OEL27013.1"/>
    </source>
</evidence>
<dbReference type="Pfam" id="PF10382">
    <property type="entry name" value="ZGRF1-like_N"/>
    <property type="match status" value="2"/>
</dbReference>
<dbReference type="Proteomes" id="UP000095767">
    <property type="component" value="Unassembled WGS sequence"/>
</dbReference>